<evidence type="ECO:0000256" key="7">
    <source>
        <dbReference type="ARBA" id="ARBA00022679"/>
    </source>
</evidence>
<dbReference type="EC" id="2.3.1.20" evidence="5"/>
<keyword evidence="9" id="KW-0319">Glycerol metabolism</keyword>
<evidence type="ECO:0000256" key="2">
    <source>
        <dbReference type="ARBA" id="ARBA00004771"/>
    </source>
</evidence>
<dbReference type="PANTHER" id="PTHR12317:SF0">
    <property type="entry name" value="ACYLTRANSFERASE"/>
    <property type="match status" value="1"/>
</dbReference>
<comment type="subcellular location">
    <subcellularLocation>
        <location evidence="1">Endoplasmic reticulum membrane</location>
        <topology evidence="1">Multi-pass membrane protein</topology>
    </subcellularLocation>
</comment>
<dbReference type="Proteomes" id="UP000285301">
    <property type="component" value="Unassembled WGS sequence"/>
</dbReference>
<evidence type="ECO:0000256" key="3">
    <source>
        <dbReference type="ARBA" id="ARBA00005189"/>
    </source>
</evidence>
<dbReference type="Pfam" id="PF03982">
    <property type="entry name" value="DAGAT"/>
    <property type="match status" value="1"/>
</dbReference>
<evidence type="ECO:0000256" key="14">
    <source>
        <dbReference type="ARBA" id="ARBA00023315"/>
    </source>
</evidence>
<name>A0A443Q9Y0_9ACAR</name>
<dbReference type="GO" id="GO:0019432">
    <property type="term" value="P:triglyceride biosynthetic process"/>
    <property type="evidence" value="ECO:0007669"/>
    <property type="project" value="TreeGrafter"/>
</dbReference>
<comment type="pathway">
    <text evidence="2">Glycerolipid metabolism; triacylglycerol biosynthesis.</text>
</comment>
<evidence type="ECO:0000256" key="1">
    <source>
        <dbReference type="ARBA" id="ARBA00004477"/>
    </source>
</evidence>
<keyword evidence="14" id="KW-0012">Acyltransferase</keyword>
<evidence type="ECO:0000256" key="6">
    <source>
        <dbReference type="ARBA" id="ARBA00022516"/>
    </source>
</evidence>
<dbReference type="EMBL" id="NCKU01013501">
    <property type="protein sequence ID" value="RWR99809.1"/>
    <property type="molecule type" value="Genomic_DNA"/>
</dbReference>
<dbReference type="STRING" id="1965070.A0A443Q9Y0"/>
<dbReference type="GO" id="GO:0005789">
    <property type="term" value="C:endoplasmic reticulum membrane"/>
    <property type="evidence" value="ECO:0007669"/>
    <property type="project" value="UniProtKB-SubCell"/>
</dbReference>
<keyword evidence="16" id="KW-1185">Reference proteome</keyword>
<keyword evidence="13" id="KW-0472">Membrane</keyword>
<evidence type="ECO:0000256" key="10">
    <source>
        <dbReference type="ARBA" id="ARBA00022824"/>
    </source>
</evidence>
<sequence length="159" mass="17964">GKGNAAVIVVGGAAEALYAIPNTMVLKLKNRKGFIKLALKHGASLVPCISFGENETFSQIYYDEKHWIKRIQNKLKNIFGVAFPIFYGRGILGCKYGILPYRKPINTIVGKPIDVERVENPTDEDVDKLHEVYVKALTDLFYAFREKYAENPKMEIVIK</sequence>
<accession>A0A443Q9Y0</accession>
<keyword evidence="6" id="KW-0444">Lipid biosynthesis</keyword>
<feature type="non-terminal residue" evidence="15">
    <location>
        <position position="1"/>
    </location>
</feature>
<evidence type="ECO:0000313" key="15">
    <source>
        <dbReference type="EMBL" id="RWR99809.1"/>
    </source>
</evidence>
<evidence type="ECO:0000256" key="13">
    <source>
        <dbReference type="ARBA" id="ARBA00023136"/>
    </source>
</evidence>
<comment type="caution">
    <text evidence="15">The sequence shown here is derived from an EMBL/GenBank/DDBJ whole genome shotgun (WGS) entry which is preliminary data.</text>
</comment>
<gene>
    <name evidence="15" type="ORF">B4U79_04151</name>
</gene>
<dbReference type="AlphaFoldDB" id="A0A443Q9Y0"/>
<reference evidence="15 16" key="1">
    <citation type="journal article" date="2018" name="Gigascience">
        <title>Genomes of trombidid mites reveal novel predicted allergens and laterally-transferred genes associated with secondary metabolism.</title>
        <authorList>
            <person name="Dong X."/>
            <person name="Chaisiri K."/>
            <person name="Xia D."/>
            <person name="Armstrong S.D."/>
            <person name="Fang Y."/>
            <person name="Donnelly M.J."/>
            <person name="Kadowaki T."/>
            <person name="McGarry J.W."/>
            <person name="Darby A.C."/>
            <person name="Makepeace B.L."/>
        </authorList>
    </citation>
    <scope>NUCLEOTIDE SEQUENCE [LARGE SCALE GENOMIC DNA]</scope>
    <source>
        <strain evidence="15">UoL-WK</strain>
    </source>
</reference>
<evidence type="ECO:0000256" key="5">
    <source>
        <dbReference type="ARBA" id="ARBA00013244"/>
    </source>
</evidence>
<keyword evidence="7" id="KW-0808">Transferase</keyword>
<evidence type="ECO:0000313" key="16">
    <source>
        <dbReference type="Proteomes" id="UP000285301"/>
    </source>
</evidence>
<evidence type="ECO:0000256" key="11">
    <source>
        <dbReference type="ARBA" id="ARBA00022989"/>
    </source>
</evidence>
<evidence type="ECO:0000256" key="8">
    <source>
        <dbReference type="ARBA" id="ARBA00022692"/>
    </source>
</evidence>
<comment type="similarity">
    <text evidence="4">Belongs to the diacylglycerol acyltransferase family.</text>
</comment>
<dbReference type="PANTHER" id="PTHR12317">
    <property type="entry name" value="DIACYLGLYCEROL O-ACYLTRANSFERASE"/>
    <property type="match status" value="1"/>
</dbReference>
<comment type="pathway">
    <text evidence="3">Lipid metabolism.</text>
</comment>
<dbReference type="OrthoDB" id="10008102at2759"/>
<dbReference type="CDD" id="cd07987">
    <property type="entry name" value="LPLAT_MGAT-like"/>
    <property type="match status" value="1"/>
</dbReference>
<dbReference type="GO" id="GO:0004144">
    <property type="term" value="F:diacylglycerol O-acyltransferase activity"/>
    <property type="evidence" value="ECO:0007669"/>
    <property type="project" value="UniProtKB-EC"/>
</dbReference>
<evidence type="ECO:0000256" key="9">
    <source>
        <dbReference type="ARBA" id="ARBA00022798"/>
    </source>
</evidence>
<proteinExistence type="inferred from homology"/>
<evidence type="ECO:0000256" key="12">
    <source>
        <dbReference type="ARBA" id="ARBA00023098"/>
    </source>
</evidence>
<keyword evidence="10" id="KW-0256">Endoplasmic reticulum</keyword>
<keyword evidence="8" id="KW-0812">Transmembrane</keyword>
<organism evidence="15 16">
    <name type="scientific">Dinothrombium tinctorium</name>
    <dbReference type="NCBI Taxonomy" id="1965070"/>
    <lineage>
        <taxon>Eukaryota</taxon>
        <taxon>Metazoa</taxon>
        <taxon>Ecdysozoa</taxon>
        <taxon>Arthropoda</taxon>
        <taxon>Chelicerata</taxon>
        <taxon>Arachnida</taxon>
        <taxon>Acari</taxon>
        <taxon>Acariformes</taxon>
        <taxon>Trombidiformes</taxon>
        <taxon>Prostigmata</taxon>
        <taxon>Anystina</taxon>
        <taxon>Parasitengona</taxon>
        <taxon>Trombidioidea</taxon>
        <taxon>Trombidiidae</taxon>
        <taxon>Dinothrombium</taxon>
    </lineage>
</organism>
<keyword evidence="12" id="KW-0443">Lipid metabolism</keyword>
<dbReference type="InterPro" id="IPR007130">
    <property type="entry name" value="DAGAT"/>
</dbReference>
<dbReference type="GO" id="GO:0006071">
    <property type="term" value="P:glycerol metabolic process"/>
    <property type="evidence" value="ECO:0007669"/>
    <property type="project" value="UniProtKB-KW"/>
</dbReference>
<keyword evidence="11" id="KW-1133">Transmembrane helix</keyword>
<evidence type="ECO:0000256" key="4">
    <source>
        <dbReference type="ARBA" id="ARBA00005420"/>
    </source>
</evidence>
<protein>
    <recommendedName>
        <fullName evidence="5">diacylglycerol O-acyltransferase</fullName>
        <ecNumber evidence="5">2.3.1.20</ecNumber>
    </recommendedName>
</protein>